<sequence>MKSLLASLFLSCTAAFAASIDADLCVYGGTSGGGSAAVQAARMGKSVVLIEPGKHLGGMTAGGLSAVDIGDPRSVGGFAREYFTQLAATTGVTLAWDKPFQSKAGGPATGGAYAIEPHQAEKLFIKMAAEAGVRVHFDARLTSVTKDGPRITSITTEDGDVFTAKMFIDATYEGDQMAKAGVSYTLMREGNAKYGERYNGIYYEAKYQPRTGHLQPGPNGRVKGGQGVWDRDFPLDPYVIKGDPNSGLLPLIQEGDPGVVGNPAPGVQAYCFRLCLSSHPDNQLPITPPPNYNAARYEIVVRFIEACLANGDDMDLRWFSKYDALPNDKWDFNTATFGGNLPGASHEWPEASYARRVEIAKEHEYYHRGLLHFLATDPRVPQKVRDEMRRFGLPKDEFIDNGGWPHQIYVREARRMVSDFVLTEHHTFGREIAPKSIGLGSYGTDTHEIRRIVKDGVVTREGKSGSGRGGFSPYQIGYDAIVPKAAECENLLVTFALSASHTAFSSLRMEPVFMVTSQSAATAAVLAMEEHLSVQKLDYSKLKARLLADGQVLQFP</sequence>
<dbReference type="PANTHER" id="PTHR43498">
    <property type="entry name" value="FERREDOXIN:COB-COM HETERODISULFIDE REDUCTASE SUBUNIT A"/>
    <property type="match status" value="1"/>
</dbReference>
<protein>
    <submittedName>
        <fullName evidence="7">FAD-dependent oxidoreductase</fullName>
    </submittedName>
</protein>
<evidence type="ECO:0000256" key="5">
    <source>
        <dbReference type="ARBA" id="ARBA00023014"/>
    </source>
</evidence>
<gene>
    <name evidence="7" type="ORF">FEM03_04530</name>
</gene>
<feature type="chain" id="PRO_5024272534" evidence="6">
    <location>
        <begin position="18"/>
        <end position="556"/>
    </location>
</feature>
<keyword evidence="3" id="KW-0560">Oxidoreductase</keyword>
<keyword evidence="2" id="KW-0479">Metal-binding</keyword>
<keyword evidence="1" id="KW-0004">4Fe-4S</keyword>
<dbReference type="InterPro" id="IPR039650">
    <property type="entry name" value="HdrA-like"/>
</dbReference>
<organism evidence="7 8">
    <name type="scientific">Phragmitibacter flavus</name>
    <dbReference type="NCBI Taxonomy" id="2576071"/>
    <lineage>
        <taxon>Bacteria</taxon>
        <taxon>Pseudomonadati</taxon>
        <taxon>Verrucomicrobiota</taxon>
        <taxon>Verrucomicrobiia</taxon>
        <taxon>Verrucomicrobiales</taxon>
        <taxon>Verrucomicrobiaceae</taxon>
        <taxon>Phragmitibacter</taxon>
    </lineage>
</organism>
<keyword evidence="8" id="KW-1185">Reference proteome</keyword>
<dbReference type="OrthoDB" id="9777740at2"/>
<dbReference type="InterPro" id="IPR036188">
    <property type="entry name" value="FAD/NAD-bd_sf"/>
</dbReference>
<dbReference type="PANTHER" id="PTHR43498:SF1">
    <property type="entry name" value="COB--COM HETERODISULFIDE REDUCTASE IRON-SULFUR SUBUNIT A"/>
    <property type="match status" value="1"/>
</dbReference>
<evidence type="ECO:0000313" key="8">
    <source>
        <dbReference type="Proteomes" id="UP000306196"/>
    </source>
</evidence>
<dbReference type="Proteomes" id="UP000306196">
    <property type="component" value="Unassembled WGS sequence"/>
</dbReference>
<evidence type="ECO:0000313" key="7">
    <source>
        <dbReference type="EMBL" id="TLD71995.1"/>
    </source>
</evidence>
<dbReference type="SUPFAM" id="SSF51905">
    <property type="entry name" value="FAD/NAD(P)-binding domain"/>
    <property type="match status" value="1"/>
</dbReference>
<feature type="signal peptide" evidence="6">
    <location>
        <begin position="1"/>
        <end position="17"/>
    </location>
</feature>
<keyword evidence="5" id="KW-0411">Iron-sulfur</keyword>
<evidence type="ECO:0000256" key="6">
    <source>
        <dbReference type="SAM" id="SignalP"/>
    </source>
</evidence>
<accession>A0A5R8KJ76</accession>
<evidence type="ECO:0000256" key="1">
    <source>
        <dbReference type="ARBA" id="ARBA00022485"/>
    </source>
</evidence>
<evidence type="ECO:0000256" key="4">
    <source>
        <dbReference type="ARBA" id="ARBA00023004"/>
    </source>
</evidence>
<comment type="caution">
    <text evidence="7">The sequence shown here is derived from an EMBL/GenBank/DDBJ whole genome shotgun (WGS) entry which is preliminary data.</text>
</comment>
<dbReference type="AlphaFoldDB" id="A0A5R8KJ76"/>
<dbReference type="RefSeq" id="WP_138085143.1">
    <property type="nucleotide sequence ID" value="NZ_VAUV01000003.1"/>
</dbReference>
<dbReference type="EMBL" id="VAUV01000003">
    <property type="protein sequence ID" value="TLD71995.1"/>
    <property type="molecule type" value="Genomic_DNA"/>
</dbReference>
<dbReference type="Gene3D" id="3.50.50.60">
    <property type="entry name" value="FAD/NAD(P)-binding domain"/>
    <property type="match status" value="2"/>
</dbReference>
<evidence type="ECO:0000256" key="2">
    <source>
        <dbReference type="ARBA" id="ARBA00022723"/>
    </source>
</evidence>
<dbReference type="GO" id="GO:0016491">
    <property type="term" value="F:oxidoreductase activity"/>
    <property type="evidence" value="ECO:0007669"/>
    <property type="project" value="UniProtKB-KW"/>
</dbReference>
<keyword evidence="4" id="KW-0408">Iron</keyword>
<name>A0A5R8KJ76_9BACT</name>
<dbReference type="Pfam" id="PF12831">
    <property type="entry name" value="FAD_oxidored"/>
    <property type="match status" value="1"/>
</dbReference>
<evidence type="ECO:0000256" key="3">
    <source>
        <dbReference type="ARBA" id="ARBA00023002"/>
    </source>
</evidence>
<proteinExistence type="predicted"/>
<dbReference type="GO" id="GO:0051539">
    <property type="term" value="F:4 iron, 4 sulfur cluster binding"/>
    <property type="evidence" value="ECO:0007669"/>
    <property type="project" value="UniProtKB-KW"/>
</dbReference>
<reference evidence="7 8" key="1">
    <citation type="submission" date="2019-05" db="EMBL/GenBank/DDBJ databases">
        <title>Verrucobacter flavum gen. nov., sp. nov. a new member of the family Verrucomicrobiaceae.</title>
        <authorList>
            <person name="Szuroczki S."/>
            <person name="Abbaszade G."/>
            <person name="Szabo A."/>
            <person name="Felfoldi T."/>
            <person name="Schumann P."/>
            <person name="Boka K."/>
            <person name="Keki Z."/>
            <person name="Toumi M."/>
            <person name="Toth E."/>
        </authorList>
    </citation>
    <scope>NUCLEOTIDE SEQUENCE [LARGE SCALE GENOMIC DNA]</scope>
    <source>
        <strain evidence="7 8">MG-N-17</strain>
    </source>
</reference>
<dbReference type="GO" id="GO:0046872">
    <property type="term" value="F:metal ion binding"/>
    <property type="evidence" value="ECO:0007669"/>
    <property type="project" value="UniProtKB-KW"/>
</dbReference>
<keyword evidence="6" id="KW-0732">Signal</keyword>